<dbReference type="SUPFAM" id="SSF82185">
    <property type="entry name" value="Histone H3 K4-specific methyltransferase SET7/9 N-terminal domain"/>
    <property type="match status" value="1"/>
</dbReference>
<evidence type="ECO:0000313" key="4">
    <source>
        <dbReference type="Proteomes" id="UP000251634"/>
    </source>
</evidence>
<reference evidence="3 4" key="1">
    <citation type="submission" date="2018-02" db="EMBL/GenBank/DDBJ databases">
        <title>Complete genome sequencing of Faecalibacterium prausnitzii strains isolated from the human gut.</title>
        <authorList>
            <person name="Fitzgerald B.C."/>
            <person name="Shkoporov A.N."/>
            <person name="Ross P.R."/>
            <person name="Hill C."/>
        </authorList>
    </citation>
    <scope>NUCLEOTIDE SEQUENCE [LARGE SCALE GENOMIC DNA]</scope>
    <source>
        <strain evidence="3 4">APC942/8-14-2</strain>
    </source>
</reference>
<comment type="caution">
    <text evidence="3">The sequence shown here is derived from an EMBL/GenBank/DDBJ whole genome shotgun (WGS) entry which is preliminary data.</text>
</comment>
<dbReference type="PANTHER" id="PTHR23084:SF263">
    <property type="entry name" value="MORN REPEAT-CONTAINING PROTEIN 1"/>
    <property type="match status" value="1"/>
</dbReference>
<evidence type="ECO:0000256" key="2">
    <source>
        <dbReference type="SAM" id="MobiDB-lite"/>
    </source>
</evidence>
<dbReference type="RefSeq" id="WP_112114784.1">
    <property type="nucleotide sequence ID" value="NZ_PRKZ01000001.1"/>
</dbReference>
<dbReference type="Proteomes" id="UP000251634">
    <property type="component" value="Unassembled WGS sequence"/>
</dbReference>
<proteinExistence type="predicted"/>
<accession>A0A329TSD6</accession>
<feature type="region of interest" description="Disordered" evidence="2">
    <location>
        <begin position="259"/>
        <end position="432"/>
    </location>
</feature>
<sequence>MEQLTFSQHVAANGGSLPWQDAVRLTLLTIQTISAQADPETTYMDVCPEQIVLSKDAREVLSCGKPHSLKEWDAADAANPQLLPWEFWNAWSARTPAAQVYPVAACLFGALSGHLPMAAKARLNGAALRTLPDIPDALNNVLQKGLALNAADRWPSLEAFRAALVDATKIEIAVEDTSEKTDDTPALQAGQLDLSKVRTVDAPKGPQAVYKPTAQKKSVKLGPLLPVAVLSVAFLGGLLAYQFTLRGTPTAEELFLPTATAKTSSSSKAAEPEREAASSAAESEAASSSEAATSSPAASEAPASAPSTKQEEPASSAASSKAASASSKKEEKPASSASSASSTASSEAAASSAAPENVTQTLTLADGSKFVGKVDGSKQTGTLTKPNGDVYTGTFTDGKLEGKGTLKTASGNSYDGNFAGGQPSGSGTMKYANGSTYTGSWADGQRSGSGTVNYANGDQFSGSFAADLRDGSGTYTWANGTTYRGTWKAGEARKGGTYSYTDAGVKEGLSAGGNLTMQD</sequence>
<organism evidence="3 4">
    <name type="scientific">Faecalibacterium prausnitzii</name>
    <dbReference type="NCBI Taxonomy" id="853"/>
    <lineage>
        <taxon>Bacteria</taxon>
        <taxon>Bacillati</taxon>
        <taxon>Bacillota</taxon>
        <taxon>Clostridia</taxon>
        <taxon>Eubacteriales</taxon>
        <taxon>Oscillospiraceae</taxon>
        <taxon>Faecalibacterium</taxon>
    </lineage>
</organism>
<protein>
    <recommendedName>
        <fullName evidence="5">MORN repeat protein</fullName>
    </recommendedName>
</protein>
<name>A0A329TSD6_9FIRM</name>
<dbReference type="EMBL" id="PRKZ01000001">
    <property type="protein sequence ID" value="RAW52204.1"/>
    <property type="molecule type" value="Genomic_DNA"/>
</dbReference>
<feature type="compositionally biased region" description="Low complexity" evidence="2">
    <location>
        <begin position="277"/>
        <end position="326"/>
    </location>
</feature>
<dbReference type="InterPro" id="IPR003409">
    <property type="entry name" value="MORN"/>
</dbReference>
<feature type="compositionally biased region" description="Low complexity" evidence="2">
    <location>
        <begin position="334"/>
        <end position="356"/>
    </location>
</feature>
<evidence type="ECO:0000256" key="1">
    <source>
        <dbReference type="ARBA" id="ARBA00022737"/>
    </source>
</evidence>
<dbReference type="Gene3D" id="1.10.510.10">
    <property type="entry name" value="Transferase(Phosphotransferase) domain 1"/>
    <property type="match status" value="1"/>
</dbReference>
<keyword evidence="1" id="KW-0677">Repeat</keyword>
<evidence type="ECO:0000313" key="3">
    <source>
        <dbReference type="EMBL" id="RAW52204.1"/>
    </source>
</evidence>
<dbReference type="SMART" id="SM00698">
    <property type="entry name" value="MORN"/>
    <property type="match status" value="5"/>
</dbReference>
<dbReference type="Gene3D" id="2.20.110.10">
    <property type="entry name" value="Histone H3 K4-specific methyltransferase SET7/9 N-terminal domain"/>
    <property type="match status" value="2"/>
</dbReference>
<gene>
    <name evidence="3" type="ORF">C4N25_01990</name>
</gene>
<dbReference type="Pfam" id="PF02493">
    <property type="entry name" value="MORN"/>
    <property type="match status" value="4"/>
</dbReference>
<evidence type="ECO:0008006" key="5">
    <source>
        <dbReference type="Google" id="ProtNLM"/>
    </source>
</evidence>
<dbReference type="AlphaFoldDB" id="A0A329TSD6"/>
<dbReference type="PANTHER" id="PTHR23084">
    <property type="entry name" value="PHOSPHATIDYLINOSITOL-4-PHOSPHATE 5-KINASE RELATED"/>
    <property type="match status" value="1"/>
</dbReference>
<feature type="compositionally biased region" description="Low complexity" evidence="2">
    <location>
        <begin position="259"/>
        <end position="269"/>
    </location>
</feature>